<protein>
    <submittedName>
        <fullName evidence="2">Uncharacterized protein</fullName>
    </submittedName>
</protein>
<feature type="compositionally biased region" description="Low complexity" evidence="1">
    <location>
        <begin position="251"/>
        <end position="261"/>
    </location>
</feature>
<comment type="caution">
    <text evidence="2">The sequence shown here is derived from an EMBL/GenBank/DDBJ whole genome shotgun (WGS) entry which is preliminary data.</text>
</comment>
<sequence>MFHYRCRLKIKSHWIHSLGKCDPCYSIDLIDLSTAIIMVAFVKRVDLDIPDNRITEALTKVGLDVINFIRLTRKVGNAPTSTIKITFKDANNRNTFIHTGLQVDSMHFNAEAASQNKKPIQSCSQQCTAANDAIKCNNCKGKHLATANNSHNFLEQEKRMLNLINQYSSTSSPTVTTSLLHDNNEFPSLPNMYQRQQGFLHNDILDELINLLTSKMEKFIAETTKRLFKSLQLKIKKIGQTISSVETLINDDTTSPSSSFSDSDEDVQIVSAKNKKQPTTTTTKPNKQITKPTTTSAATTAKPTTTTNTTKTPTQSSITSNDSIKKPTPKAKPTAKTSKRNRSLDSSLDSTIMDTKDRKADTIND</sequence>
<organism evidence="2 3">
    <name type="scientific">Rotaria socialis</name>
    <dbReference type="NCBI Taxonomy" id="392032"/>
    <lineage>
        <taxon>Eukaryota</taxon>
        <taxon>Metazoa</taxon>
        <taxon>Spiralia</taxon>
        <taxon>Gnathifera</taxon>
        <taxon>Rotifera</taxon>
        <taxon>Eurotatoria</taxon>
        <taxon>Bdelloidea</taxon>
        <taxon>Philodinida</taxon>
        <taxon>Philodinidae</taxon>
        <taxon>Rotaria</taxon>
    </lineage>
</organism>
<reference evidence="2" key="1">
    <citation type="submission" date="2021-02" db="EMBL/GenBank/DDBJ databases">
        <authorList>
            <person name="Nowell W R."/>
        </authorList>
    </citation>
    <scope>NUCLEOTIDE SEQUENCE</scope>
</reference>
<evidence type="ECO:0000313" key="3">
    <source>
        <dbReference type="Proteomes" id="UP000663838"/>
    </source>
</evidence>
<dbReference type="AlphaFoldDB" id="A0A821KKT2"/>
<feature type="compositionally biased region" description="Polar residues" evidence="1">
    <location>
        <begin position="344"/>
        <end position="353"/>
    </location>
</feature>
<evidence type="ECO:0000313" key="2">
    <source>
        <dbReference type="EMBL" id="CAF4736323.1"/>
    </source>
</evidence>
<name>A0A821KKT2_9BILA</name>
<accession>A0A821KKT2</accession>
<feature type="compositionally biased region" description="Low complexity" evidence="1">
    <location>
        <begin position="277"/>
        <end position="319"/>
    </location>
</feature>
<proteinExistence type="predicted"/>
<gene>
    <name evidence="2" type="ORF">TOA249_LOCUS19297</name>
</gene>
<feature type="compositionally biased region" description="Basic and acidic residues" evidence="1">
    <location>
        <begin position="354"/>
        <end position="365"/>
    </location>
</feature>
<feature type="region of interest" description="Disordered" evidence="1">
    <location>
        <begin position="250"/>
        <end position="365"/>
    </location>
</feature>
<dbReference type="Proteomes" id="UP000663838">
    <property type="component" value="Unassembled WGS sequence"/>
</dbReference>
<dbReference type="EMBL" id="CAJOBS010001498">
    <property type="protein sequence ID" value="CAF4736323.1"/>
    <property type="molecule type" value="Genomic_DNA"/>
</dbReference>
<evidence type="ECO:0000256" key="1">
    <source>
        <dbReference type="SAM" id="MobiDB-lite"/>
    </source>
</evidence>